<reference evidence="2" key="1">
    <citation type="submission" date="2017-04" db="EMBL/GenBank/DDBJ databases">
        <title>Function of individual gut microbiota members based on whole genome sequencing of pure cultures obtained from chicken caecum.</title>
        <authorList>
            <person name="Medvecky M."/>
            <person name="Cejkova D."/>
            <person name="Polansky O."/>
            <person name="Karasova D."/>
            <person name="Kubasova T."/>
            <person name="Cizek A."/>
            <person name="Rychlik I."/>
        </authorList>
    </citation>
    <scope>NUCLEOTIDE SEQUENCE [LARGE SCALE GENOMIC DNA]</scope>
    <source>
        <strain evidence="2">An175</strain>
    </source>
</reference>
<dbReference type="Proteomes" id="UP000196386">
    <property type="component" value="Unassembled WGS sequence"/>
</dbReference>
<proteinExistence type="predicted"/>
<evidence type="ECO:0000313" key="2">
    <source>
        <dbReference type="Proteomes" id="UP000196386"/>
    </source>
</evidence>
<evidence type="ECO:0000313" key="1">
    <source>
        <dbReference type="EMBL" id="OUP69801.1"/>
    </source>
</evidence>
<sequence>MGCSRDFVGRTGFPTKQGVSKGASLWHTALLAKCSVLYLLSRLAGKMRVSPDGNAHFARQENGQVFANGDEQKTGRFREWQQVYNTFTAFPILVIK</sequence>
<gene>
    <name evidence="1" type="ORF">B5F11_07385</name>
</gene>
<comment type="caution">
    <text evidence="1">The sequence shown here is derived from an EMBL/GenBank/DDBJ whole genome shotgun (WGS) entry which is preliminary data.</text>
</comment>
<dbReference type="AlphaFoldDB" id="A0A1Y4MQ87"/>
<accession>A0A1Y4MQ87</accession>
<protein>
    <submittedName>
        <fullName evidence="1">Uncharacterized protein</fullName>
    </submittedName>
</protein>
<name>A0A1Y4MQ87_9FIRM</name>
<organism evidence="1 2">
    <name type="scientific">Anaerotruncus colihominis</name>
    <dbReference type="NCBI Taxonomy" id="169435"/>
    <lineage>
        <taxon>Bacteria</taxon>
        <taxon>Bacillati</taxon>
        <taxon>Bacillota</taxon>
        <taxon>Clostridia</taxon>
        <taxon>Eubacteriales</taxon>
        <taxon>Oscillospiraceae</taxon>
        <taxon>Anaerotruncus</taxon>
    </lineage>
</organism>
<dbReference type="EMBL" id="NFKP01000007">
    <property type="protein sequence ID" value="OUP69801.1"/>
    <property type="molecule type" value="Genomic_DNA"/>
</dbReference>